<comment type="caution">
    <text evidence="7">The sequence shown here is derived from an EMBL/GenBank/DDBJ whole genome shotgun (WGS) entry which is preliminary data.</text>
</comment>
<evidence type="ECO:0000313" key="8">
    <source>
        <dbReference type="Proteomes" id="UP000247536"/>
    </source>
</evidence>
<dbReference type="PANTHER" id="PTHR30222">
    <property type="entry name" value="SPERMIDINE/PUTRESCINE-BINDING PERIPLASMIC PROTEIN"/>
    <property type="match status" value="1"/>
</dbReference>
<evidence type="ECO:0000256" key="2">
    <source>
        <dbReference type="ARBA" id="ARBA00022448"/>
    </source>
</evidence>
<evidence type="ECO:0000256" key="3">
    <source>
        <dbReference type="ARBA" id="ARBA00022729"/>
    </source>
</evidence>
<dbReference type="EMBL" id="QJRY01000002">
    <property type="protein sequence ID" value="PYB75128.1"/>
    <property type="molecule type" value="Genomic_DNA"/>
</dbReference>
<evidence type="ECO:0000256" key="5">
    <source>
        <dbReference type="PIRNR" id="PIRNR019574"/>
    </source>
</evidence>
<dbReference type="PANTHER" id="PTHR30222:SF12">
    <property type="entry name" value="NORSPERMIDINE SENSOR"/>
    <property type="match status" value="1"/>
</dbReference>
<evidence type="ECO:0000256" key="4">
    <source>
        <dbReference type="ARBA" id="ARBA00022764"/>
    </source>
</evidence>
<evidence type="ECO:0000256" key="1">
    <source>
        <dbReference type="ARBA" id="ARBA00004418"/>
    </source>
</evidence>
<keyword evidence="4 5" id="KW-0574">Periplasm</keyword>
<dbReference type="SUPFAM" id="SSF53850">
    <property type="entry name" value="Periplasmic binding protein-like II"/>
    <property type="match status" value="1"/>
</dbReference>
<dbReference type="InterPro" id="IPR006059">
    <property type="entry name" value="SBP"/>
</dbReference>
<protein>
    <recommendedName>
        <fullName evidence="5">Putrescine-binding periplasmic protein</fullName>
    </recommendedName>
</protein>
<comment type="function">
    <text evidence="5">Required for the activity of the bacterial periplasmic transport system of putrescine.</text>
</comment>
<feature type="chain" id="PRO_5045540463" description="Putrescine-binding periplasmic protein" evidence="6">
    <location>
        <begin position="24"/>
        <end position="343"/>
    </location>
</feature>
<comment type="similarity">
    <text evidence="5">Belongs to the bacterial solute-binding protein PotD/PotF family.</text>
</comment>
<name>A0ABX5NT11_9HYPH</name>
<keyword evidence="8" id="KW-1185">Reference proteome</keyword>
<dbReference type="PIRSF" id="PIRSF019574">
    <property type="entry name" value="Periplasmic_polyamine_BP"/>
    <property type="match status" value="1"/>
</dbReference>
<keyword evidence="3 6" id="KW-0732">Signal</keyword>
<evidence type="ECO:0000256" key="6">
    <source>
        <dbReference type="SAM" id="SignalP"/>
    </source>
</evidence>
<organism evidence="7 8">
    <name type="scientific">Rhizobium wuzhouense</name>
    <dbReference type="NCBI Taxonomy" id="1986026"/>
    <lineage>
        <taxon>Bacteria</taxon>
        <taxon>Pseudomonadati</taxon>
        <taxon>Pseudomonadota</taxon>
        <taxon>Alphaproteobacteria</taxon>
        <taxon>Hyphomicrobiales</taxon>
        <taxon>Rhizobiaceae</taxon>
        <taxon>Rhizobium/Agrobacterium group</taxon>
        <taxon>Rhizobium</taxon>
    </lineage>
</organism>
<keyword evidence="2 5" id="KW-0813">Transport</keyword>
<reference evidence="7 8" key="1">
    <citation type="submission" date="2018-06" db="EMBL/GenBank/DDBJ databases">
        <title>Rhizobium wuzhouense sp. nov., isolated from roots of Oryza officinalis.</title>
        <authorList>
            <person name="Yuan T."/>
        </authorList>
    </citation>
    <scope>NUCLEOTIDE SEQUENCE [LARGE SCALE GENOMIC DNA]</scope>
    <source>
        <strain evidence="7 8">W44</strain>
    </source>
</reference>
<comment type="subcellular location">
    <subcellularLocation>
        <location evidence="1 5">Periplasm</location>
    </subcellularLocation>
</comment>
<gene>
    <name evidence="7" type="ORF">DMY87_06595</name>
</gene>
<dbReference type="PRINTS" id="PR00909">
    <property type="entry name" value="SPERMDNBNDNG"/>
</dbReference>
<dbReference type="InterPro" id="IPR001188">
    <property type="entry name" value="Sperm_putr-bd"/>
</dbReference>
<feature type="signal peptide" evidence="6">
    <location>
        <begin position="1"/>
        <end position="23"/>
    </location>
</feature>
<evidence type="ECO:0000313" key="7">
    <source>
        <dbReference type="EMBL" id="PYB75128.1"/>
    </source>
</evidence>
<dbReference type="Pfam" id="PF13416">
    <property type="entry name" value="SBP_bac_8"/>
    <property type="match status" value="1"/>
</dbReference>
<dbReference type="Proteomes" id="UP000247536">
    <property type="component" value="Unassembled WGS sequence"/>
</dbReference>
<accession>A0ABX5NT11</accession>
<dbReference type="Gene3D" id="3.40.190.10">
    <property type="entry name" value="Periplasmic binding protein-like II"/>
    <property type="match status" value="2"/>
</dbReference>
<proteinExistence type="inferred from homology"/>
<sequence length="343" mass="38188">MKLGFVVKSAAALFLLSTTAAFAQEELYFFNWSNATSPELLEKFEKETGIKVIVDVFDNNETALAKLKSGTGGYDVLDATSDFLPIYIKEGLLREIDVAGMPGFDNIDDKWKKPVWDPEAKYSLSWYWGTTSFAVDTAVYKGPTDSLSILFEPPAELVGKIGMFSSPTEVMSLALTYLGKDQCNTNPADLKELQALLEKQRPAVKLYNSDAVVERMSSGETAASQDWNGDAMRGRLARPTVKFVYPKEGMVAWAETLSIPKTAPHPENAMKFIQFLMKPENSALQANFVRYASTIKGAEQYYIPELQGAPELTIPEGTRLVFSEPCGEQAIKYYDKIWTKLKN</sequence>
<dbReference type="RefSeq" id="WP_110790517.1">
    <property type="nucleotide sequence ID" value="NZ_QJRY01000002.1"/>
</dbReference>